<dbReference type="EMBL" id="CP157390">
    <property type="protein sequence ID" value="XBM49507.1"/>
    <property type="molecule type" value="Genomic_DNA"/>
</dbReference>
<evidence type="ECO:0000313" key="1">
    <source>
        <dbReference type="EMBL" id="XBM49507.1"/>
    </source>
</evidence>
<gene>
    <name evidence="1" type="ORF">AAME72_06495</name>
</gene>
<accession>A0AAU7GE44</accession>
<reference evidence="1" key="1">
    <citation type="submission" date="2024-05" db="EMBL/GenBank/DDBJ databases">
        <title>The Natural Products Discovery Center: Release of the First 8490 Sequenced Strains for Exploring Actinobacteria Biosynthetic Diversity.</title>
        <authorList>
            <person name="Kalkreuter E."/>
            <person name="Kautsar S.A."/>
            <person name="Yang D."/>
            <person name="Bader C.D."/>
            <person name="Teijaro C.N."/>
            <person name="Fluegel L."/>
            <person name="Davis C.M."/>
            <person name="Simpson J.R."/>
            <person name="Lauterbach L."/>
            <person name="Steele A.D."/>
            <person name="Gui C."/>
            <person name="Meng S."/>
            <person name="Li G."/>
            <person name="Viehrig K."/>
            <person name="Ye F."/>
            <person name="Su P."/>
            <person name="Kiefer A.F."/>
            <person name="Nichols A."/>
            <person name="Cepeda A.J."/>
            <person name="Yan W."/>
            <person name="Fan B."/>
            <person name="Jiang Y."/>
            <person name="Adhikari A."/>
            <person name="Zheng C.-J."/>
            <person name="Schuster L."/>
            <person name="Cowan T.M."/>
            <person name="Smanski M.J."/>
            <person name="Chevrette M.G."/>
            <person name="de Carvalho L.P.S."/>
            <person name="Shen B."/>
        </authorList>
    </citation>
    <scope>NUCLEOTIDE SEQUENCE</scope>
    <source>
        <strain evidence="1">NPDC080035</strain>
    </source>
</reference>
<name>A0AAU7GE44_9MICO</name>
<proteinExistence type="predicted"/>
<sequence length="164" mass="17748">MSVSELTASAVLLMLPRLARTPVAVLIEGDVPSSLRLEVFSGRDVFVRMRTGPTAHGLGEPYRELQAEEYPAESSPVAVVGLDRYAQARFPHSASVFGAVGAVAFVPRDADGRAYRRVRVPVPSLDQRSWHEFELASESRTECRYRVAAGRAVPKGEADAVPAG</sequence>
<dbReference type="RefSeq" id="WP_348789425.1">
    <property type="nucleotide sequence ID" value="NZ_CP157390.1"/>
</dbReference>
<dbReference type="AlphaFoldDB" id="A0AAU7GE44"/>
<protein>
    <submittedName>
        <fullName evidence="1">Uncharacterized protein</fullName>
    </submittedName>
</protein>
<organism evidence="1">
    <name type="scientific">Leifsonia sp. NPDC080035</name>
    <dbReference type="NCBI Taxonomy" id="3143936"/>
    <lineage>
        <taxon>Bacteria</taxon>
        <taxon>Bacillati</taxon>
        <taxon>Actinomycetota</taxon>
        <taxon>Actinomycetes</taxon>
        <taxon>Micrococcales</taxon>
        <taxon>Microbacteriaceae</taxon>
        <taxon>Leifsonia</taxon>
    </lineage>
</organism>